<feature type="transmembrane region" description="Helical" evidence="3">
    <location>
        <begin position="31"/>
        <end position="52"/>
    </location>
</feature>
<evidence type="ECO:0000313" key="5">
    <source>
        <dbReference type="EMBL" id="MBK4737059.1"/>
    </source>
</evidence>
<dbReference type="AlphaFoldDB" id="A0A934SWR6"/>
<evidence type="ECO:0000256" key="3">
    <source>
        <dbReference type="SAM" id="Phobius"/>
    </source>
</evidence>
<dbReference type="EMBL" id="JAEPBG010000010">
    <property type="protein sequence ID" value="MBK4737059.1"/>
    <property type="molecule type" value="Genomic_DNA"/>
</dbReference>
<evidence type="ECO:0000256" key="1">
    <source>
        <dbReference type="ARBA" id="ARBA00012528"/>
    </source>
</evidence>
<evidence type="ECO:0000259" key="4">
    <source>
        <dbReference type="PROSITE" id="PS50887"/>
    </source>
</evidence>
<sequence>MSNTNWPGKALYERYLGYFMPSGDASTEHRISVANLVIVSMMGALLVPAFVAEYAVLGMWNLALPLLAVTPFMLGAPLIYRCSGSLALAREIFILALFGFKTWESIVFGGAVSPGSLWYIACPLMAIMLGSTGSALTWLAISSASLVAMQTAMGDNVHFTVLATAYPHFAYIFSLIGVSVAIALFLALIEMGRRDAFHRLEVANHTINELAIRDALTGVYNRRRLGEEIDRTDASGNEAVCICLLDLDRFKWINDNCGHAAGDEVLKVVAATIQQEVRQQDCFGRYGGEEFLLLLRHTGIEGGEQFVERIRQRIEALQIPSLRDCARVTVSAGIAERRAGERCAQTISRADAALYAAKEAGRNRVMLATA</sequence>
<feature type="transmembrane region" description="Helical" evidence="3">
    <location>
        <begin position="169"/>
        <end position="189"/>
    </location>
</feature>
<comment type="catalytic activity">
    <reaction evidence="2">
        <text>2 GTP = 3',3'-c-di-GMP + 2 diphosphate</text>
        <dbReference type="Rhea" id="RHEA:24898"/>
        <dbReference type="ChEBI" id="CHEBI:33019"/>
        <dbReference type="ChEBI" id="CHEBI:37565"/>
        <dbReference type="ChEBI" id="CHEBI:58805"/>
        <dbReference type="EC" id="2.7.7.65"/>
    </reaction>
</comment>
<proteinExistence type="predicted"/>
<dbReference type="InterPro" id="IPR043128">
    <property type="entry name" value="Rev_trsase/Diguanyl_cyclase"/>
</dbReference>
<dbReference type="GO" id="GO:0043709">
    <property type="term" value="P:cell adhesion involved in single-species biofilm formation"/>
    <property type="evidence" value="ECO:0007669"/>
    <property type="project" value="TreeGrafter"/>
</dbReference>
<dbReference type="SUPFAM" id="SSF55073">
    <property type="entry name" value="Nucleotide cyclase"/>
    <property type="match status" value="1"/>
</dbReference>
<dbReference type="GO" id="GO:1902201">
    <property type="term" value="P:negative regulation of bacterial-type flagellum-dependent cell motility"/>
    <property type="evidence" value="ECO:0007669"/>
    <property type="project" value="TreeGrafter"/>
</dbReference>
<feature type="transmembrane region" description="Helical" evidence="3">
    <location>
        <begin position="59"/>
        <end position="80"/>
    </location>
</feature>
<gene>
    <name evidence="5" type="ORF">JJB74_20765</name>
</gene>
<keyword evidence="3" id="KW-1133">Transmembrane helix</keyword>
<comment type="caution">
    <text evidence="5">The sequence shown here is derived from an EMBL/GenBank/DDBJ whole genome shotgun (WGS) entry which is preliminary data.</text>
</comment>
<evidence type="ECO:0000256" key="2">
    <source>
        <dbReference type="ARBA" id="ARBA00034247"/>
    </source>
</evidence>
<organism evidence="5 6">
    <name type="scientific">Noviherbaspirillum pedocola</name>
    <dbReference type="NCBI Taxonomy" id="2801341"/>
    <lineage>
        <taxon>Bacteria</taxon>
        <taxon>Pseudomonadati</taxon>
        <taxon>Pseudomonadota</taxon>
        <taxon>Betaproteobacteria</taxon>
        <taxon>Burkholderiales</taxon>
        <taxon>Oxalobacteraceae</taxon>
        <taxon>Noviherbaspirillum</taxon>
    </lineage>
</organism>
<dbReference type="InterPro" id="IPR029787">
    <property type="entry name" value="Nucleotide_cyclase"/>
</dbReference>
<name>A0A934SWR6_9BURK</name>
<dbReference type="SMART" id="SM00267">
    <property type="entry name" value="GGDEF"/>
    <property type="match status" value="1"/>
</dbReference>
<dbReference type="InterPro" id="IPR000160">
    <property type="entry name" value="GGDEF_dom"/>
</dbReference>
<dbReference type="InterPro" id="IPR050469">
    <property type="entry name" value="Diguanylate_Cyclase"/>
</dbReference>
<evidence type="ECO:0000313" key="6">
    <source>
        <dbReference type="Proteomes" id="UP000622890"/>
    </source>
</evidence>
<dbReference type="NCBIfam" id="TIGR00254">
    <property type="entry name" value="GGDEF"/>
    <property type="match status" value="1"/>
</dbReference>
<accession>A0A934SWR6</accession>
<keyword evidence="6" id="KW-1185">Reference proteome</keyword>
<feature type="transmembrane region" description="Helical" evidence="3">
    <location>
        <begin position="124"/>
        <end position="149"/>
    </location>
</feature>
<reference evidence="5" key="1">
    <citation type="submission" date="2021-01" db="EMBL/GenBank/DDBJ databases">
        <title>Genome sequence of strain Noviherbaspirillum sp. DKR-6.</title>
        <authorList>
            <person name="Chaudhary D.K."/>
        </authorList>
    </citation>
    <scope>NUCLEOTIDE SEQUENCE</scope>
    <source>
        <strain evidence="5">DKR-6</strain>
    </source>
</reference>
<dbReference type="PANTHER" id="PTHR45138:SF9">
    <property type="entry name" value="DIGUANYLATE CYCLASE DGCM-RELATED"/>
    <property type="match status" value="1"/>
</dbReference>
<dbReference type="GO" id="GO:0005886">
    <property type="term" value="C:plasma membrane"/>
    <property type="evidence" value="ECO:0007669"/>
    <property type="project" value="TreeGrafter"/>
</dbReference>
<protein>
    <recommendedName>
        <fullName evidence="1">diguanylate cyclase</fullName>
        <ecNumber evidence="1">2.7.7.65</ecNumber>
    </recommendedName>
</protein>
<dbReference type="EC" id="2.7.7.65" evidence="1"/>
<dbReference type="GO" id="GO:0052621">
    <property type="term" value="F:diguanylate cyclase activity"/>
    <property type="evidence" value="ECO:0007669"/>
    <property type="project" value="UniProtKB-EC"/>
</dbReference>
<dbReference type="Gene3D" id="3.30.70.270">
    <property type="match status" value="1"/>
</dbReference>
<dbReference type="RefSeq" id="WP_200595063.1">
    <property type="nucleotide sequence ID" value="NZ_JAEPBG010000010.1"/>
</dbReference>
<keyword evidence="3" id="KW-0472">Membrane</keyword>
<dbReference type="PANTHER" id="PTHR45138">
    <property type="entry name" value="REGULATORY COMPONENTS OF SENSORY TRANSDUCTION SYSTEM"/>
    <property type="match status" value="1"/>
</dbReference>
<dbReference type="Pfam" id="PF00990">
    <property type="entry name" value="GGDEF"/>
    <property type="match status" value="1"/>
</dbReference>
<dbReference type="CDD" id="cd01949">
    <property type="entry name" value="GGDEF"/>
    <property type="match status" value="1"/>
</dbReference>
<feature type="transmembrane region" description="Helical" evidence="3">
    <location>
        <begin position="92"/>
        <end position="112"/>
    </location>
</feature>
<dbReference type="FunFam" id="3.30.70.270:FF:000001">
    <property type="entry name" value="Diguanylate cyclase domain protein"/>
    <property type="match status" value="1"/>
</dbReference>
<dbReference type="Proteomes" id="UP000622890">
    <property type="component" value="Unassembled WGS sequence"/>
</dbReference>
<dbReference type="PROSITE" id="PS50887">
    <property type="entry name" value="GGDEF"/>
    <property type="match status" value="1"/>
</dbReference>
<feature type="domain" description="GGDEF" evidence="4">
    <location>
        <begin position="238"/>
        <end position="370"/>
    </location>
</feature>
<keyword evidence="3" id="KW-0812">Transmembrane</keyword>